<feature type="region of interest" description="Disordered" evidence="1">
    <location>
        <begin position="145"/>
        <end position="198"/>
    </location>
</feature>
<accession>A0A1B6LXV1</accession>
<sequence length="198" mass="22668">MVLEVVVNKLKKLILVIFGLIKRSLCCFKRRRRSSCESILLTDVGVGTPIHGKVQNNDADWTWEDPVGVVSEPNSIQHHIEMYRQQSSRAHPEKVEEPQPDFFEDMVPRITKQTKLHLRPQTYDQDQNASSRLNFVPETLATMVGPELGSWEESEGQRGSWEDAESWDVSSLVREKRRAERAAMKRDHGRSTLGSKVS</sequence>
<evidence type="ECO:0000313" key="2">
    <source>
        <dbReference type="EMBL" id="JAT28539.1"/>
    </source>
</evidence>
<protein>
    <recommendedName>
        <fullName evidence="3">Receptor-binding cancer antigen expressed on SiSo cells</fullName>
    </recommendedName>
</protein>
<organism evidence="2">
    <name type="scientific">Graphocephala atropunctata</name>
    <dbReference type="NCBI Taxonomy" id="36148"/>
    <lineage>
        <taxon>Eukaryota</taxon>
        <taxon>Metazoa</taxon>
        <taxon>Ecdysozoa</taxon>
        <taxon>Arthropoda</taxon>
        <taxon>Hexapoda</taxon>
        <taxon>Insecta</taxon>
        <taxon>Pterygota</taxon>
        <taxon>Neoptera</taxon>
        <taxon>Paraneoptera</taxon>
        <taxon>Hemiptera</taxon>
        <taxon>Auchenorrhyncha</taxon>
        <taxon>Membracoidea</taxon>
        <taxon>Cicadellidae</taxon>
        <taxon>Cicadellinae</taxon>
        <taxon>Cicadellini</taxon>
        <taxon>Graphocephala</taxon>
    </lineage>
</organism>
<dbReference type="AlphaFoldDB" id="A0A1B6LXV1"/>
<dbReference type="PIRSF" id="PIRSF034247">
    <property type="entry name" value="RCAS1"/>
    <property type="match status" value="1"/>
</dbReference>
<proteinExistence type="predicted"/>
<dbReference type="InterPro" id="IPR017025">
    <property type="entry name" value="Cancer-assoc_antigen_RCAS1"/>
</dbReference>
<name>A0A1B6LXV1_9HEMI</name>
<reference evidence="2" key="1">
    <citation type="submission" date="2015-11" db="EMBL/GenBank/DDBJ databases">
        <title>De novo transcriptome assembly of four potential Pierce s Disease insect vectors from Arizona vineyards.</title>
        <authorList>
            <person name="Tassone E.E."/>
        </authorList>
    </citation>
    <scope>NUCLEOTIDE SEQUENCE</scope>
</reference>
<dbReference type="EMBL" id="GEBQ01011438">
    <property type="protein sequence ID" value="JAT28539.1"/>
    <property type="molecule type" value="Transcribed_RNA"/>
</dbReference>
<dbReference type="GO" id="GO:0030141">
    <property type="term" value="C:secretory granule"/>
    <property type="evidence" value="ECO:0007669"/>
    <property type="project" value="TreeGrafter"/>
</dbReference>
<feature type="compositionally biased region" description="Basic and acidic residues" evidence="1">
    <location>
        <begin position="173"/>
        <end position="190"/>
    </location>
</feature>
<dbReference type="PANTHER" id="PTHR15208:SF2">
    <property type="entry name" value="RECEPTOR-BINDING CANCER ANTIGEN EXPRESSED ON SISO CELLS"/>
    <property type="match status" value="1"/>
</dbReference>
<dbReference type="PANTHER" id="PTHR15208">
    <property type="entry name" value="RECEPTOR-BINDING CANCER ANTIGEN EXPRESSED ON SISO CELLS CANCER ASSOCIATED SURFACE ANTIGEN RCAS1 ESTROGEN RECEPTOR-BINDING FRAGMENT- ASSOCIATED GENE 9 PROTEIN"/>
    <property type="match status" value="1"/>
</dbReference>
<evidence type="ECO:0000256" key="1">
    <source>
        <dbReference type="SAM" id="MobiDB-lite"/>
    </source>
</evidence>
<gene>
    <name evidence="2" type="ORF">g.40546</name>
</gene>
<evidence type="ECO:0008006" key="3">
    <source>
        <dbReference type="Google" id="ProtNLM"/>
    </source>
</evidence>